<dbReference type="Pfam" id="PF01555">
    <property type="entry name" value="N6_N4_Mtase"/>
    <property type="match status" value="1"/>
</dbReference>
<gene>
    <name evidence="11" type="ORF">DDE23_13125</name>
</gene>
<dbReference type="AlphaFoldDB" id="A0A2T7UR31"/>
<evidence type="ECO:0000256" key="5">
    <source>
        <dbReference type="ARBA" id="ARBA00022747"/>
    </source>
</evidence>
<reference evidence="11 12" key="1">
    <citation type="journal article" date="2011" name="Syst. Appl. Microbiol.">
        <title>Defluviimonas denitrificans gen. nov., sp. nov., and Pararhodobacter aggregans gen. nov., sp. nov., non-phototrophic Rhodobacteraceae from the biofilter of a marine aquaculture.</title>
        <authorList>
            <person name="Foesel B.U."/>
            <person name="Drake H.L."/>
            <person name="Schramm A."/>
        </authorList>
    </citation>
    <scope>NUCLEOTIDE SEQUENCE [LARGE SCALE GENOMIC DNA]</scope>
    <source>
        <strain evidence="11 12">D1-19</strain>
    </source>
</reference>
<evidence type="ECO:0000259" key="10">
    <source>
        <dbReference type="Pfam" id="PF01555"/>
    </source>
</evidence>
<sequence length="292" mass="33226">MNAEPGDLDVSQLAGQIDPRNKLNDLTASEWITRTVSVMVQKGLGKGSKEAQIERQHPAPFSYQDVARFIEFFTKRGETVLDPFSGVGSTSKAAASVGRNSTGFELNPTFFDLTKKRLQTEVSSELLAATRHDIMLGDARSLAREIPEKSVDFIVTSPPYWGILNKIDHKAKQERLQNGLSHNYGETEADLAHIEDYDDFLSEIGQLFFDLSRALKPKKYAVVIVGDFRNKDRYYLFHSDLSRRIEELGPYTLKGVTIIYQKFKRVFPYGYPFAFVPNIHHQYAMILQRHDD</sequence>
<dbReference type="OrthoDB" id="8901552at2"/>
<feature type="domain" description="DNA methylase N-4/N-6" evidence="10">
    <location>
        <begin position="46"/>
        <end position="116"/>
    </location>
</feature>
<comment type="catalytic activity">
    <reaction evidence="8">
        <text>a 2'-deoxycytidine in DNA + S-adenosyl-L-methionine = an N(4)-methyl-2'-deoxycytidine in DNA + S-adenosyl-L-homocysteine + H(+)</text>
        <dbReference type="Rhea" id="RHEA:16857"/>
        <dbReference type="Rhea" id="RHEA-COMP:11369"/>
        <dbReference type="Rhea" id="RHEA-COMP:13674"/>
        <dbReference type="ChEBI" id="CHEBI:15378"/>
        <dbReference type="ChEBI" id="CHEBI:57856"/>
        <dbReference type="ChEBI" id="CHEBI:59789"/>
        <dbReference type="ChEBI" id="CHEBI:85452"/>
        <dbReference type="ChEBI" id="CHEBI:137933"/>
        <dbReference type="EC" id="2.1.1.113"/>
    </reaction>
</comment>
<dbReference type="GO" id="GO:0032259">
    <property type="term" value="P:methylation"/>
    <property type="evidence" value="ECO:0007669"/>
    <property type="project" value="UniProtKB-KW"/>
</dbReference>
<comment type="similarity">
    <text evidence="1">Belongs to the N(4)/N(6)-methyltransferase family. N(4) subfamily.</text>
</comment>
<dbReference type="GO" id="GO:0009307">
    <property type="term" value="P:DNA restriction-modification system"/>
    <property type="evidence" value="ECO:0007669"/>
    <property type="project" value="UniProtKB-KW"/>
</dbReference>
<dbReference type="SUPFAM" id="SSF53335">
    <property type="entry name" value="S-adenosyl-L-methionine-dependent methyltransferases"/>
    <property type="match status" value="2"/>
</dbReference>
<proteinExistence type="inferred from homology"/>
<evidence type="ECO:0000256" key="7">
    <source>
        <dbReference type="ARBA" id="ARBA00047942"/>
    </source>
</evidence>
<dbReference type="InterPro" id="IPR002941">
    <property type="entry name" value="DNA_methylase_N4/N6"/>
</dbReference>
<dbReference type="GO" id="GO:0003677">
    <property type="term" value="F:DNA binding"/>
    <property type="evidence" value="ECO:0007669"/>
    <property type="project" value="UniProtKB-KW"/>
</dbReference>
<dbReference type="InterPro" id="IPR001091">
    <property type="entry name" value="RM_Methyltransferase"/>
</dbReference>
<dbReference type="GO" id="GO:0015667">
    <property type="term" value="F:site-specific DNA-methyltransferase (cytosine-N4-specific) activity"/>
    <property type="evidence" value="ECO:0007669"/>
    <property type="project" value="UniProtKB-EC"/>
</dbReference>
<comment type="catalytic activity">
    <reaction evidence="7">
        <text>a 2'-deoxyadenosine in DNA + S-adenosyl-L-methionine = an N(6)-methyl-2'-deoxyadenosine in DNA + S-adenosyl-L-homocysteine + H(+)</text>
        <dbReference type="Rhea" id="RHEA:15197"/>
        <dbReference type="Rhea" id="RHEA-COMP:12418"/>
        <dbReference type="Rhea" id="RHEA-COMP:12419"/>
        <dbReference type="ChEBI" id="CHEBI:15378"/>
        <dbReference type="ChEBI" id="CHEBI:57856"/>
        <dbReference type="ChEBI" id="CHEBI:59789"/>
        <dbReference type="ChEBI" id="CHEBI:90615"/>
        <dbReference type="ChEBI" id="CHEBI:90616"/>
        <dbReference type="EC" id="2.1.1.72"/>
    </reaction>
</comment>
<dbReference type="Gene3D" id="3.40.50.150">
    <property type="entry name" value="Vaccinia Virus protein VP39"/>
    <property type="match status" value="2"/>
</dbReference>
<comment type="caution">
    <text evidence="11">The sequence shown here is derived from an EMBL/GenBank/DDBJ whole genome shotgun (WGS) entry which is preliminary data.</text>
</comment>
<keyword evidence="2 11" id="KW-0489">Methyltransferase</keyword>
<keyword evidence="6" id="KW-0238">DNA-binding</keyword>
<dbReference type="EC" id="2.1.1.-" evidence="9"/>
<dbReference type="GO" id="GO:0009007">
    <property type="term" value="F:site-specific DNA-methyltransferase (adenine-specific) activity"/>
    <property type="evidence" value="ECO:0007669"/>
    <property type="project" value="UniProtKB-EC"/>
</dbReference>
<keyword evidence="12" id="KW-1185">Reference proteome</keyword>
<dbReference type="Proteomes" id="UP000244810">
    <property type="component" value="Unassembled WGS sequence"/>
</dbReference>
<keyword evidence="5" id="KW-0680">Restriction system</keyword>
<organism evidence="11 12">
    <name type="scientific">Pararhodobacter aggregans</name>
    <dbReference type="NCBI Taxonomy" id="404875"/>
    <lineage>
        <taxon>Bacteria</taxon>
        <taxon>Pseudomonadati</taxon>
        <taxon>Pseudomonadota</taxon>
        <taxon>Alphaproteobacteria</taxon>
        <taxon>Rhodobacterales</taxon>
        <taxon>Paracoccaceae</taxon>
        <taxon>Pararhodobacter</taxon>
    </lineage>
</organism>
<dbReference type="GO" id="GO:0008170">
    <property type="term" value="F:N-methyltransferase activity"/>
    <property type="evidence" value="ECO:0007669"/>
    <property type="project" value="InterPro"/>
</dbReference>
<dbReference type="PRINTS" id="PR00508">
    <property type="entry name" value="S21N4MTFRASE"/>
</dbReference>
<accession>A0A2T7UR31</accession>
<evidence type="ECO:0000256" key="6">
    <source>
        <dbReference type="ARBA" id="ARBA00023125"/>
    </source>
</evidence>
<keyword evidence="3" id="KW-0808">Transferase</keyword>
<evidence type="ECO:0000256" key="8">
    <source>
        <dbReference type="ARBA" id="ARBA00049120"/>
    </source>
</evidence>
<dbReference type="CDD" id="cd02440">
    <property type="entry name" value="AdoMet_MTases"/>
    <property type="match status" value="1"/>
</dbReference>
<evidence type="ECO:0000256" key="1">
    <source>
        <dbReference type="ARBA" id="ARBA00010203"/>
    </source>
</evidence>
<evidence type="ECO:0000313" key="12">
    <source>
        <dbReference type="Proteomes" id="UP000244810"/>
    </source>
</evidence>
<dbReference type="InterPro" id="IPR017985">
    <property type="entry name" value="MeTrfase_CN4_CS"/>
</dbReference>
<dbReference type="EMBL" id="QDDR01000006">
    <property type="protein sequence ID" value="PVE47183.1"/>
    <property type="molecule type" value="Genomic_DNA"/>
</dbReference>
<evidence type="ECO:0000256" key="2">
    <source>
        <dbReference type="ARBA" id="ARBA00022603"/>
    </source>
</evidence>
<evidence type="ECO:0000256" key="9">
    <source>
        <dbReference type="RuleBase" id="RU362026"/>
    </source>
</evidence>
<evidence type="ECO:0000313" key="11">
    <source>
        <dbReference type="EMBL" id="PVE47183.1"/>
    </source>
</evidence>
<dbReference type="PROSITE" id="PS00093">
    <property type="entry name" value="N4_MTASE"/>
    <property type="match status" value="1"/>
</dbReference>
<name>A0A2T7UR31_9RHOB</name>
<keyword evidence="4" id="KW-0949">S-adenosyl-L-methionine</keyword>
<evidence type="ECO:0000256" key="4">
    <source>
        <dbReference type="ARBA" id="ARBA00022691"/>
    </source>
</evidence>
<protein>
    <recommendedName>
        <fullName evidence="9">Methyltransferase</fullName>
        <ecNumber evidence="9">2.1.1.-</ecNumber>
    </recommendedName>
</protein>
<evidence type="ECO:0000256" key="3">
    <source>
        <dbReference type="ARBA" id="ARBA00022679"/>
    </source>
</evidence>
<dbReference type="InterPro" id="IPR029063">
    <property type="entry name" value="SAM-dependent_MTases_sf"/>
</dbReference>